<dbReference type="InterPro" id="IPR036038">
    <property type="entry name" value="Aminotransferase-like"/>
</dbReference>
<evidence type="ECO:0000256" key="1">
    <source>
        <dbReference type="SAM" id="MobiDB-lite"/>
    </source>
</evidence>
<dbReference type="Pfam" id="PF00425">
    <property type="entry name" value="Chorismate_bind"/>
    <property type="match status" value="1"/>
</dbReference>
<protein>
    <submittedName>
        <fullName evidence="3">Aminodeoxychorismate synthase component 1</fullName>
        <ecNumber evidence="3">2.6.1.85</ecNumber>
    </submittedName>
</protein>
<proteinExistence type="predicted"/>
<dbReference type="Gene3D" id="3.20.10.10">
    <property type="entry name" value="D-amino Acid Aminotransferase, subunit A, domain 2"/>
    <property type="match status" value="1"/>
</dbReference>
<feature type="region of interest" description="Disordered" evidence="1">
    <location>
        <begin position="211"/>
        <end position="236"/>
    </location>
</feature>
<evidence type="ECO:0000259" key="2">
    <source>
        <dbReference type="Pfam" id="PF00425"/>
    </source>
</evidence>
<keyword evidence="3" id="KW-0808">Transferase</keyword>
<dbReference type="OrthoDB" id="9803598at2"/>
<feature type="domain" description="Chorismate-utilising enzyme C-terminal" evidence="2">
    <location>
        <begin position="123"/>
        <end position="387"/>
    </location>
</feature>
<dbReference type="SUPFAM" id="SSF56322">
    <property type="entry name" value="ADC synthase"/>
    <property type="match status" value="1"/>
</dbReference>
<dbReference type="InterPro" id="IPR001544">
    <property type="entry name" value="Aminotrans_IV"/>
</dbReference>
<dbReference type="PRINTS" id="PR00095">
    <property type="entry name" value="ANTSNTHASEI"/>
</dbReference>
<dbReference type="Proteomes" id="UP000315736">
    <property type="component" value="Unassembled WGS sequence"/>
</dbReference>
<evidence type="ECO:0000313" key="4">
    <source>
        <dbReference type="Proteomes" id="UP000315736"/>
    </source>
</evidence>
<dbReference type="AlphaFoldDB" id="A0A554WBI2"/>
<dbReference type="SUPFAM" id="SSF56752">
    <property type="entry name" value="D-aminoacid aminotransferase-like PLP-dependent enzymes"/>
    <property type="match status" value="1"/>
</dbReference>
<dbReference type="InterPro" id="IPR005801">
    <property type="entry name" value="ADC_synthase"/>
</dbReference>
<name>A0A554WBI2_9BURK</name>
<dbReference type="Gene3D" id="3.30.470.10">
    <property type="match status" value="1"/>
</dbReference>
<dbReference type="PANTHER" id="PTHR11236">
    <property type="entry name" value="AMINOBENZOATE/ANTHRANILATE SYNTHASE"/>
    <property type="match status" value="1"/>
</dbReference>
<dbReference type="InterPro" id="IPR043131">
    <property type="entry name" value="BCAT-like_N"/>
</dbReference>
<dbReference type="InterPro" id="IPR015890">
    <property type="entry name" value="Chorismate_C"/>
</dbReference>
<dbReference type="PANTHER" id="PTHR11236:SF50">
    <property type="entry name" value="AMINODEOXYCHORISMATE SYNTHASE COMPONENT 1"/>
    <property type="match status" value="1"/>
</dbReference>
<evidence type="ECO:0000313" key="3">
    <source>
        <dbReference type="EMBL" id="TSE20931.1"/>
    </source>
</evidence>
<accession>A0A554WBI2</accession>
<dbReference type="Pfam" id="PF01063">
    <property type="entry name" value="Aminotran_4"/>
    <property type="match status" value="1"/>
</dbReference>
<dbReference type="RefSeq" id="WP_143889633.1">
    <property type="nucleotide sequence ID" value="NZ_VJNB01000002.1"/>
</dbReference>
<dbReference type="Gene3D" id="3.60.120.10">
    <property type="entry name" value="Anthranilate synthase"/>
    <property type="match status" value="1"/>
</dbReference>
<comment type="caution">
    <text evidence="3">The sequence shown here is derived from an EMBL/GenBank/DDBJ whole genome shotgun (WGS) entry which is preliminary data.</text>
</comment>
<dbReference type="InterPro" id="IPR019999">
    <property type="entry name" value="Anth_synth_I-like"/>
</dbReference>
<sequence length="610" mass="68263">MTVQAWVDFADPLQPAGPRWRWHLQQPVRVWVARTPAEVPALLDEVHAAACGGLWCVGWVAYEAAQAWWPRLPWRALPPGSAYALWAAYADAQPWAPQAHSFEAGWRLDSWQRPWTADQARVALATIRQRIEQGVCYQVNLTERRRASWCADDPAQTPLALRAWFDRLRDAQPGGYAMLLEAAPLAVQPWALLSLSPELFVDWHGSTLTAQPMKGTAPRQPDPQADRAAAQRLRDDPKERAENIMIVDLLRNDLGRVARTGSVRVTELLALQALPTVWQMTSTVQAEARAGLRLSELMAAVFPCGSVTGAPKGEAMRLIGELERDPRGVYCGALGLMQPGGRVTLNVPIRTLALHGSPQRAWVSYGVGSGVTWDSDPEAELREWEAKTQLLHRAAQPFELLESLRLQEGRPLRWRAHWRRTWAAALAFGWPWAERQVRAVRRRWLQAVATLARQRPSGVHKVRVRLNRAGQVQAEAAPLAPWPHPARVTLARAPLQVADALLVRHKTTLRQHYEAHRAPPGYVDVLLYNERGELTEGTLANIAARLDGVWVTPPVRCGLLPGVMRAQLLRQGRLQERVLTLDDVPRVQAWAWLNSVRGWVEVELDPGPSS</sequence>
<feature type="compositionally biased region" description="Low complexity" evidence="1">
    <location>
        <begin position="217"/>
        <end position="231"/>
    </location>
</feature>
<organism evidence="3 4">
    <name type="scientific">Tepidimonas alkaliphilus</name>
    <dbReference type="NCBI Taxonomy" id="2588942"/>
    <lineage>
        <taxon>Bacteria</taxon>
        <taxon>Pseudomonadati</taxon>
        <taxon>Pseudomonadota</taxon>
        <taxon>Betaproteobacteria</taxon>
        <taxon>Burkholderiales</taxon>
        <taxon>Tepidimonas</taxon>
    </lineage>
</organism>
<keyword evidence="3" id="KW-0032">Aminotransferase</keyword>
<dbReference type="GO" id="GO:0046820">
    <property type="term" value="F:4-amino-4-deoxychorismate synthase activity"/>
    <property type="evidence" value="ECO:0007669"/>
    <property type="project" value="UniProtKB-EC"/>
</dbReference>
<keyword evidence="4" id="KW-1185">Reference proteome</keyword>
<dbReference type="EMBL" id="VJNB01000002">
    <property type="protein sequence ID" value="TSE20931.1"/>
    <property type="molecule type" value="Genomic_DNA"/>
</dbReference>
<gene>
    <name evidence="3" type="primary">pabB</name>
    <name evidence="3" type="ORF">Talka_00594</name>
</gene>
<dbReference type="EC" id="2.6.1.85" evidence="3"/>
<dbReference type="InterPro" id="IPR043132">
    <property type="entry name" value="BCAT-like_C"/>
</dbReference>
<dbReference type="GO" id="GO:0000162">
    <property type="term" value="P:L-tryptophan biosynthetic process"/>
    <property type="evidence" value="ECO:0007669"/>
    <property type="project" value="TreeGrafter"/>
</dbReference>
<reference evidence="3 4" key="1">
    <citation type="submission" date="2019-07" db="EMBL/GenBank/DDBJ databases">
        <title>Tepidimonas alkaliphilus YIM 72238 draft genome.</title>
        <authorList>
            <person name="Da Costa M.S."/>
            <person name="Froufe H.J.C."/>
            <person name="Egas C."/>
            <person name="Albuquerque L."/>
        </authorList>
    </citation>
    <scope>NUCLEOTIDE SEQUENCE [LARGE SCALE GENOMIC DNA]</scope>
    <source>
        <strain evidence="3 4">YIM 72238</strain>
    </source>
</reference>